<dbReference type="SUPFAM" id="SSF52833">
    <property type="entry name" value="Thioredoxin-like"/>
    <property type="match status" value="1"/>
</dbReference>
<dbReference type="Pfam" id="PF00462">
    <property type="entry name" value="Glutaredoxin"/>
    <property type="match status" value="1"/>
</dbReference>
<dbReference type="GO" id="GO:0015038">
    <property type="term" value="F:glutathione disulfide oxidoreductase activity"/>
    <property type="evidence" value="ECO:0007669"/>
    <property type="project" value="TreeGrafter"/>
</dbReference>
<dbReference type="GO" id="GO:0005796">
    <property type="term" value="C:Golgi lumen"/>
    <property type="evidence" value="ECO:0007669"/>
    <property type="project" value="TreeGrafter"/>
</dbReference>
<dbReference type="STRING" id="658196.A0A397T7A3"/>
<feature type="domain" description="Glutaredoxin" evidence="2">
    <location>
        <begin position="179"/>
        <end position="243"/>
    </location>
</feature>
<dbReference type="CDD" id="cd03419">
    <property type="entry name" value="GRX_GRXh_1_2_like"/>
    <property type="match status" value="1"/>
</dbReference>
<dbReference type="InterPro" id="IPR036249">
    <property type="entry name" value="Thioredoxin-like_sf"/>
</dbReference>
<keyword evidence="1" id="KW-0812">Transmembrane</keyword>
<name>A0A397T7A3_9GLOM</name>
<evidence type="ECO:0000313" key="3">
    <source>
        <dbReference type="EMBL" id="RIA90981.1"/>
    </source>
</evidence>
<accession>A0A397T7A3</accession>
<dbReference type="PANTHER" id="PTHR45694">
    <property type="entry name" value="GLUTAREDOXIN 2"/>
    <property type="match status" value="1"/>
</dbReference>
<dbReference type="PRINTS" id="PR00160">
    <property type="entry name" value="GLUTAREDOXIN"/>
</dbReference>
<comment type="caution">
    <text evidence="3">The sequence shown here is derived from an EMBL/GenBank/DDBJ whole genome shotgun (WGS) entry which is preliminary data.</text>
</comment>
<dbReference type="EMBL" id="QKYT01000165">
    <property type="protein sequence ID" value="RIA90981.1"/>
    <property type="molecule type" value="Genomic_DNA"/>
</dbReference>
<dbReference type="PROSITE" id="PS51354">
    <property type="entry name" value="GLUTAREDOXIN_2"/>
    <property type="match status" value="1"/>
</dbReference>
<gene>
    <name evidence="3" type="ORF">C1645_768599</name>
</gene>
<keyword evidence="1" id="KW-0472">Membrane</keyword>
<keyword evidence="1" id="KW-1133">Transmembrane helix</keyword>
<reference evidence="3 4" key="1">
    <citation type="submission" date="2018-06" db="EMBL/GenBank/DDBJ databases">
        <title>Comparative genomics reveals the genomic features of Rhizophagus irregularis, R. cerebriforme, R. diaphanum and Gigaspora rosea, and their symbiotic lifestyle signature.</title>
        <authorList>
            <person name="Morin E."/>
            <person name="San Clemente H."/>
            <person name="Chen E.C.H."/>
            <person name="De La Providencia I."/>
            <person name="Hainaut M."/>
            <person name="Kuo A."/>
            <person name="Kohler A."/>
            <person name="Murat C."/>
            <person name="Tang N."/>
            <person name="Roy S."/>
            <person name="Loubradou J."/>
            <person name="Henrissat B."/>
            <person name="Grigoriev I.V."/>
            <person name="Corradi N."/>
            <person name="Roux C."/>
            <person name="Martin F.M."/>
        </authorList>
    </citation>
    <scope>NUCLEOTIDE SEQUENCE [LARGE SCALE GENOMIC DNA]</scope>
    <source>
        <strain evidence="3 4">DAOM 227022</strain>
    </source>
</reference>
<dbReference type="Proteomes" id="UP000265703">
    <property type="component" value="Unassembled WGS sequence"/>
</dbReference>
<dbReference type="InterPro" id="IPR014025">
    <property type="entry name" value="Glutaredoxin_subgr"/>
</dbReference>
<sequence>MSKSAILPTYHPISHNSFADVSDHYLKTKKFRILGVTFGIFLFSLWIVAKFSGAEFNIHALRHHNKNNEAAMAAASVLGEGGEEGIHGLEVENHGRIGPNGHNHGIHEPINLYFDSHKDHYHQQQNFALSDSQQQPNIARQRFEEALKNDLHLDDYYYDSEPQSKVELEIDDLVHENPVVVFSKSFCPYSRRVKHILSLYRISPSVLIIEVDKRDDSDEFKQALIKSTYRNTFPNVFIDGRSIGGSDELALLHTNGRLSEILVEAGVLDIQNHEISRPAL</sequence>
<evidence type="ECO:0000256" key="1">
    <source>
        <dbReference type="SAM" id="Phobius"/>
    </source>
</evidence>
<evidence type="ECO:0000259" key="2">
    <source>
        <dbReference type="Pfam" id="PF00462"/>
    </source>
</evidence>
<protein>
    <submittedName>
        <fullName evidence="3">Thioredoxin-like protein</fullName>
    </submittedName>
</protein>
<dbReference type="GO" id="GO:0034599">
    <property type="term" value="P:cellular response to oxidative stress"/>
    <property type="evidence" value="ECO:0007669"/>
    <property type="project" value="TreeGrafter"/>
</dbReference>
<feature type="transmembrane region" description="Helical" evidence="1">
    <location>
        <begin position="31"/>
        <end position="49"/>
    </location>
</feature>
<dbReference type="OrthoDB" id="423313at2759"/>
<dbReference type="PANTHER" id="PTHR45694:SF5">
    <property type="entry name" value="GLUTAREDOXIN 2"/>
    <property type="match status" value="1"/>
</dbReference>
<dbReference type="GO" id="GO:0000324">
    <property type="term" value="C:fungal-type vacuole"/>
    <property type="evidence" value="ECO:0007669"/>
    <property type="project" value="TreeGrafter"/>
</dbReference>
<dbReference type="AlphaFoldDB" id="A0A397T7A3"/>
<dbReference type="Gene3D" id="3.40.30.10">
    <property type="entry name" value="Glutaredoxin"/>
    <property type="match status" value="1"/>
</dbReference>
<evidence type="ECO:0000313" key="4">
    <source>
        <dbReference type="Proteomes" id="UP000265703"/>
    </source>
</evidence>
<organism evidence="3 4">
    <name type="scientific">Glomus cerebriforme</name>
    <dbReference type="NCBI Taxonomy" id="658196"/>
    <lineage>
        <taxon>Eukaryota</taxon>
        <taxon>Fungi</taxon>
        <taxon>Fungi incertae sedis</taxon>
        <taxon>Mucoromycota</taxon>
        <taxon>Glomeromycotina</taxon>
        <taxon>Glomeromycetes</taxon>
        <taxon>Glomerales</taxon>
        <taxon>Glomeraceae</taxon>
        <taxon>Glomus</taxon>
    </lineage>
</organism>
<keyword evidence="4" id="KW-1185">Reference proteome</keyword>
<dbReference type="GO" id="GO:0005801">
    <property type="term" value="C:cis-Golgi network"/>
    <property type="evidence" value="ECO:0007669"/>
    <property type="project" value="TreeGrafter"/>
</dbReference>
<proteinExistence type="predicted"/>
<dbReference type="InterPro" id="IPR002109">
    <property type="entry name" value="Glutaredoxin"/>
</dbReference>